<name>A0A2T3G4Q5_9FIRM</name>
<accession>A0A2T3G4Q5</accession>
<feature type="domain" description="GGDEF" evidence="2">
    <location>
        <begin position="40"/>
        <end position="168"/>
    </location>
</feature>
<dbReference type="SUPFAM" id="SSF55073">
    <property type="entry name" value="Nucleotide cyclase"/>
    <property type="match status" value="1"/>
</dbReference>
<evidence type="ECO:0000259" key="1">
    <source>
        <dbReference type="PROSITE" id="PS50883"/>
    </source>
</evidence>
<dbReference type="AlphaFoldDB" id="A0A2T3G4Q5"/>
<protein>
    <recommendedName>
        <fullName evidence="5">GGDEF domain-containing protein</fullName>
    </recommendedName>
</protein>
<dbReference type="InterPro" id="IPR029787">
    <property type="entry name" value="Nucleotide_cyclase"/>
</dbReference>
<dbReference type="PROSITE" id="PS50887">
    <property type="entry name" value="GGDEF"/>
    <property type="match status" value="1"/>
</dbReference>
<organism evidence="3 4">
    <name type="scientific">Faecalibacillus intestinalis</name>
    <dbReference type="NCBI Taxonomy" id="1982626"/>
    <lineage>
        <taxon>Bacteria</taxon>
        <taxon>Bacillati</taxon>
        <taxon>Bacillota</taxon>
        <taxon>Erysipelotrichia</taxon>
        <taxon>Erysipelotrichales</taxon>
        <taxon>Coprobacillaceae</taxon>
        <taxon>Faecalibacillus</taxon>
    </lineage>
</organism>
<dbReference type="PANTHER" id="PTHR33121">
    <property type="entry name" value="CYCLIC DI-GMP PHOSPHODIESTERASE PDEF"/>
    <property type="match status" value="1"/>
</dbReference>
<proteinExistence type="predicted"/>
<dbReference type="InterPro" id="IPR001633">
    <property type="entry name" value="EAL_dom"/>
</dbReference>
<dbReference type="Pfam" id="PF00990">
    <property type="entry name" value="GGDEF"/>
    <property type="match status" value="1"/>
</dbReference>
<evidence type="ECO:0000259" key="2">
    <source>
        <dbReference type="PROSITE" id="PS50887"/>
    </source>
</evidence>
<gene>
    <name evidence="3" type="ORF">C7U54_05580</name>
</gene>
<comment type="caution">
    <text evidence="3">The sequence shown here is derived from an EMBL/GenBank/DDBJ whole genome shotgun (WGS) entry which is preliminary data.</text>
</comment>
<dbReference type="InterPro" id="IPR000160">
    <property type="entry name" value="GGDEF_dom"/>
</dbReference>
<dbReference type="RefSeq" id="WP_107029583.1">
    <property type="nucleotide sequence ID" value="NZ_JAQFAE010000009.1"/>
</dbReference>
<dbReference type="InterPro" id="IPR043128">
    <property type="entry name" value="Rev_trsase/Diguanyl_cyclase"/>
</dbReference>
<keyword evidence="4" id="KW-1185">Reference proteome</keyword>
<sequence>MLCVVDDMTRELEIDSVTETYTREGFFRRTNEIIKRNTQQEFAIMYLNLVDFKIINDLYGYEIGDMILNDLVVQLQNSFLKPILVARMVADQFTLLINKRNLDYEKLIKYLHFTYHYESITLDIYGRCGIYLIPHETTLNISDMCDRAKLAKNYISNRYLKPYAVYNEKMKSDHEERSMSLIQLDEAIKNKEFQVYYQPIYDAQTEKIVSAEALVRWHSPTNGVILPSKFIPALEESGYITILDTYVYQSVQEFLEKECQDIPIKISMNLSRMDLMNQNIMNLILENERNQHINYEVTESAYSSLSVNANDFLSTLHQRGNMILMDDFGSGVSSLSTIRDFEFDIIKIDMGFVRNIGYSQSNDSILASLIEMIHRLEMKVVAEGVETKEQLDFLKEHGCDFIQGFYFSKPLIKNDFKKLISN</sequence>
<reference evidence="3 4" key="1">
    <citation type="journal article" date="2019" name="Int. J. Syst. Evol. Microbiol.">
        <title>Faecalibacillus intestinalis gen. nov., sp. nov. and Faecalibacillus faecis sp. nov., isolated from human faeces.</title>
        <authorList>
            <person name="Seo B."/>
            <person name="Jeon K."/>
            <person name="Baek I."/>
            <person name="Lee Y.M."/>
            <person name="Baek K."/>
            <person name="Ko G."/>
        </authorList>
    </citation>
    <scope>NUCLEOTIDE SEQUENCE [LARGE SCALE GENOMIC DNA]</scope>
    <source>
        <strain evidence="3 4">SNUG30099</strain>
    </source>
</reference>
<dbReference type="CDD" id="cd01948">
    <property type="entry name" value="EAL"/>
    <property type="match status" value="1"/>
</dbReference>
<dbReference type="SMART" id="SM00052">
    <property type="entry name" value="EAL"/>
    <property type="match status" value="1"/>
</dbReference>
<dbReference type="SUPFAM" id="SSF141868">
    <property type="entry name" value="EAL domain-like"/>
    <property type="match status" value="1"/>
</dbReference>
<evidence type="ECO:0008006" key="5">
    <source>
        <dbReference type="Google" id="ProtNLM"/>
    </source>
</evidence>
<evidence type="ECO:0000313" key="3">
    <source>
        <dbReference type="EMBL" id="PST42421.1"/>
    </source>
</evidence>
<dbReference type="EMBL" id="PYLQ01000005">
    <property type="protein sequence ID" value="PST42421.1"/>
    <property type="molecule type" value="Genomic_DNA"/>
</dbReference>
<dbReference type="NCBIfam" id="TIGR00254">
    <property type="entry name" value="GGDEF"/>
    <property type="match status" value="1"/>
</dbReference>
<dbReference type="Gene3D" id="3.30.70.270">
    <property type="match status" value="1"/>
</dbReference>
<dbReference type="GO" id="GO:0071111">
    <property type="term" value="F:cyclic-guanylate-specific phosphodiesterase activity"/>
    <property type="evidence" value="ECO:0007669"/>
    <property type="project" value="InterPro"/>
</dbReference>
<dbReference type="PROSITE" id="PS50883">
    <property type="entry name" value="EAL"/>
    <property type="match status" value="1"/>
</dbReference>
<evidence type="ECO:0000313" key="4">
    <source>
        <dbReference type="Proteomes" id="UP000240974"/>
    </source>
</evidence>
<dbReference type="InterPro" id="IPR050706">
    <property type="entry name" value="Cyclic-di-GMP_PDE-like"/>
</dbReference>
<dbReference type="Pfam" id="PF00563">
    <property type="entry name" value="EAL"/>
    <property type="match status" value="1"/>
</dbReference>
<dbReference type="Proteomes" id="UP000240974">
    <property type="component" value="Unassembled WGS sequence"/>
</dbReference>
<dbReference type="PANTHER" id="PTHR33121:SF79">
    <property type="entry name" value="CYCLIC DI-GMP PHOSPHODIESTERASE PDED-RELATED"/>
    <property type="match status" value="1"/>
</dbReference>
<dbReference type="Gene3D" id="3.20.20.450">
    <property type="entry name" value="EAL domain"/>
    <property type="match status" value="1"/>
</dbReference>
<dbReference type="SMART" id="SM00267">
    <property type="entry name" value="GGDEF"/>
    <property type="match status" value="1"/>
</dbReference>
<dbReference type="InterPro" id="IPR035919">
    <property type="entry name" value="EAL_sf"/>
</dbReference>
<feature type="domain" description="EAL" evidence="1">
    <location>
        <begin position="177"/>
        <end position="422"/>
    </location>
</feature>